<dbReference type="GO" id="GO:0016740">
    <property type="term" value="F:transferase activity"/>
    <property type="evidence" value="ECO:0007669"/>
    <property type="project" value="UniProtKB-KW"/>
</dbReference>
<accession>A0A2N3PS56</accession>
<dbReference type="Pfam" id="PF04230">
    <property type="entry name" value="PS_pyruv_trans"/>
    <property type="match status" value="1"/>
</dbReference>
<sequence length="328" mass="37759">MEVPLMLINLFDTAIESDNLGDHFIMDAVWDSVRALFPDAAFRRTPTHRRASFSEIKAGRKAAFSVVGGTNILKSHMLVRGNWRITPLDYLSWRDVVLMGVGWQQYGGEADGPTRLFFRTVLSKTMLHSVRDLHTYEKLRHHVPNVLYTACPTMWMLDTQKCRRIPVRKARHAIFAVTYYRPAPEQDRLLFEMLKRHYETVYFWPQQNQDLPYLHEIGVRDFVPIPPDVAAYDRILEEEDVDFVGARLHGGIRALQHERRALIIPVDNRAAEISISTALPVASRDDPQAVERWITHPNPTAIILPTESIERWKGQFTQAAAPRAMALR</sequence>
<protein>
    <submittedName>
        <fullName evidence="2">Polysaccharide pyruvyl transferase family protein</fullName>
    </submittedName>
</protein>
<organism evidence="2 3">
    <name type="scientific">Telmatospirillum siberiense</name>
    <dbReference type="NCBI Taxonomy" id="382514"/>
    <lineage>
        <taxon>Bacteria</taxon>
        <taxon>Pseudomonadati</taxon>
        <taxon>Pseudomonadota</taxon>
        <taxon>Alphaproteobacteria</taxon>
        <taxon>Rhodospirillales</taxon>
        <taxon>Rhodospirillaceae</taxon>
        <taxon>Telmatospirillum</taxon>
    </lineage>
</organism>
<evidence type="ECO:0000259" key="1">
    <source>
        <dbReference type="Pfam" id="PF04230"/>
    </source>
</evidence>
<comment type="caution">
    <text evidence="2">The sequence shown here is derived from an EMBL/GenBank/DDBJ whole genome shotgun (WGS) entry which is preliminary data.</text>
</comment>
<evidence type="ECO:0000313" key="2">
    <source>
        <dbReference type="EMBL" id="PKU23237.1"/>
    </source>
</evidence>
<evidence type="ECO:0000313" key="3">
    <source>
        <dbReference type="Proteomes" id="UP000233293"/>
    </source>
</evidence>
<feature type="domain" description="Polysaccharide pyruvyl transferase" evidence="1">
    <location>
        <begin position="19"/>
        <end position="268"/>
    </location>
</feature>
<gene>
    <name evidence="2" type="ORF">CWS72_17585</name>
</gene>
<dbReference type="InterPro" id="IPR007345">
    <property type="entry name" value="Polysacch_pyruvyl_Trfase"/>
</dbReference>
<dbReference type="EMBL" id="PIUM01000022">
    <property type="protein sequence ID" value="PKU23237.1"/>
    <property type="molecule type" value="Genomic_DNA"/>
</dbReference>
<keyword evidence="3" id="KW-1185">Reference proteome</keyword>
<dbReference type="Proteomes" id="UP000233293">
    <property type="component" value="Unassembled WGS sequence"/>
</dbReference>
<proteinExistence type="predicted"/>
<name>A0A2N3PS56_9PROT</name>
<dbReference type="AlphaFoldDB" id="A0A2N3PS56"/>
<reference evidence="3" key="1">
    <citation type="submission" date="2017-12" db="EMBL/GenBank/DDBJ databases">
        <title>Draft genome sequence of Telmatospirillum siberiense 26-4b1T, an acidotolerant peatland alphaproteobacterium potentially involved in sulfur cycling.</title>
        <authorList>
            <person name="Hausmann B."/>
            <person name="Pjevac P."/>
            <person name="Schreck K."/>
            <person name="Herbold C.W."/>
            <person name="Daims H."/>
            <person name="Wagner M."/>
            <person name="Pester M."/>
            <person name="Loy A."/>
        </authorList>
    </citation>
    <scope>NUCLEOTIDE SEQUENCE [LARGE SCALE GENOMIC DNA]</scope>
    <source>
        <strain evidence="3">26-4b1</strain>
    </source>
</reference>
<keyword evidence="2" id="KW-0808">Transferase</keyword>